<dbReference type="Pfam" id="PF00158">
    <property type="entry name" value="Sigma54_activat"/>
    <property type="match status" value="1"/>
</dbReference>
<dbReference type="Proteomes" id="UP001272242">
    <property type="component" value="Unassembled WGS sequence"/>
</dbReference>
<dbReference type="RefSeq" id="WP_320686996.1">
    <property type="nucleotide sequence ID" value="NZ_JAXBLV010000178.1"/>
</dbReference>
<dbReference type="InterPro" id="IPR025944">
    <property type="entry name" value="Sigma_54_int_dom_CS"/>
</dbReference>
<dbReference type="SUPFAM" id="SSF52172">
    <property type="entry name" value="CheY-like"/>
    <property type="match status" value="1"/>
</dbReference>
<dbReference type="Gene3D" id="1.10.10.60">
    <property type="entry name" value="Homeodomain-like"/>
    <property type="match status" value="1"/>
</dbReference>
<dbReference type="InterPro" id="IPR002197">
    <property type="entry name" value="HTH_Fis"/>
</dbReference>
<comment type="caution">
    <text evidence="9">The sequence shown here is derived from an EMBL/GenBank/DDBJ whole genome shotgun (WGS) entry which is preliminary data.</text>
</comment>
<evidence type="ECO:0000256" key="2">
    <source>
        <dbReference type="ARBA" id="ARBA00022840"/>
    </source>
</evidence>
<dbReference type="Pfam" id="PF25601">
    <property type="entry name" value="AAA_lid_14"/>
    <property type="match status" value="1"/>
</dbReference>
<gene>
    <name evidence="9" type="ORF">R5W23_001652</name>
</gene>
<evidence type="ECO:0000259" key="8">
    <source>
        <dbReference type="PROSITE" id="PS50110"/>
    </source>
</evidence>
<dbReference type="PROSITE" id="PS50110">
    <property type="entry name" value="RESPONSE_REGULATORY"/>
    <property type="match status" value="1"/>
</dbReference>
<feature type="domain" description="Response regulatory" evidence="8">
    <location>
        <begin position="9"/>
        <end position="123"/>
    </location>
</feature>
<evidence type="ECO:0000313" key="10">
    <source>
        <dbReference type="Proteomes" id="UP001272242"/>
    </source>
</evidence>
<feature type="domain" description="Sigma-54 factor interaction" evidence="7">
    <location>
        <begin position="148"/>
        <end position="377"/>
    </location>
</feature>
<keyword evidence="2" id="KW-0067">ATP-binding</keyword>
<dbReference type="PROSITE" id="PS00688">
    <property type="entry name" value="SIGMA54_INTERACT_3"/>
    <property type="match status" value="1"/>
</dbReference>
<sequence length="453" mass="49150">MQTSRGTLQLLVIDDEASLRRTIRIALESFGHTVKDAANRAQALEALRAQRFDLAFLDLKLGPEKGLELLPELLAVAPGLHVVIVTAHASLDTAIEALRKGAFDYLPKPFTPNQLRLALDRSALVRGLRDRVAALEEQVRQLPPEVELDSAEPSVRAALDVALQVAPTEATVLVRGESGTGKGVLARELHARSKRAARPFVTVHCPSLSADLLESDLFGHAKGAFTGAVADKIGKVDAADGGTLFLDEIGDLPLALQPKLLRLIQDKTYERVGEPAARSADVRIVAATNRPLEVEVRAGRFREDLFYRLNVIEITMPALRQRRGDVLPLARHLLRFFARQSGKPVTGFTPEAEAALDAYPWPGNVRELRNAVERGVILTREERVGLEHMPGQLTAAGGGAARVELGGPVTLEALEAEHIRRVVAAAPSLDEAARVLGIDPSTLYRKRKKTGLS</sequence>
<evidence type="ECO:0000256" key="3">
    <source>
        <dbReference type="ARBA" id="ARBA00023015"/>
    </source>
</evidence>
<evidence type="ECO:0000313" key="9">
    <source>
        <dbReference type="EMBL" id="MDY3560418.1"/>
    </source>
</evidence>
<dbReference type="Pfam" id="PF02954">
    <property type="entry name" value="HTH_8"/>
    <property type="match status" value="1"/>
</dbReference>
<dbReference type="PANTHER" id="PTHR32071:SF113">
    <property type="entry name" value="ALGINATE BIOSYNTHESIS TRANSCRIPTIONAL REGULATORY PROTEIN ALGB"/>
    <property type="match status" value="1"/>
</dbReference>
<reference evidence="10" key="1">
    <citation type="journal article" date="2023" name="Mar. Drugs">
        <title>Gemmata algarum, a Novel Planctomycete Isolated from an Algal Mat, Displays Antimicrobial Activity.</title>
        <authorList>
            <person name="Kumar G."/>
            <person name="Kallscheuer N."/>
            <person name="Kashif M."/>
            <person name="Ahamad S."/>
            <person name="Jagadeeshwari U."/>
            <person name="Pannikurungottu S."/>
            <person name="Haufschild T."/>
            <person name="Kabuu M."/>
            <person name="Sasikala C."/>
            <person name="Jogler C."/>
            <person name="Ramana C."/>
        </authorList>
    </citation>
    <scope>NUCLEOTIDE SEQUENCE [LARGE SCALE GENOMIC DNA]</scope>
    <source>
        <strain evidence="10">JC673</strain>
    </source>
</reference>
<keyword evidence="3" id="KW-0805">Transcription regulation</keyword>
<dbReference type="PROSITE" id="PS00675">
    <property type="entry name" value="SIGMA54_INTERACT_1"/>
    <property type="match status" value="1"/>
</dbReference>
<dbReference type="InterPro" id="IPR001789">
    <property type="entry name" value="Sig_transdc_resp-reg_receiver"/>
</dbReference>
<dbReference type="InterPro" id="IPR002078">
    <property type="entry name" value="Sigma_54_int"/>
</dbReference>
<dbReference type="Gene3D" id="1.10.8.60">
    <property type="match status" value="1"/>
</dbReference>
<dbReference type="InterPro" id="IPR009057">
    <property type="entry name" value="Homeodomain-like_sf"/>
</dbReference>
<dbReference type="EMBL" id="JAXBLV010000178">
    <property type="protein sequence ID" value="MDY3560418.1"/>
    <property type="molecule type" value="Genomic_DNA"/>
</dbReference>
<evidence type="ECO:0000256" key="4">
    <source>
        <dbReference type="ARBA" id="ARBA00023125"/>
    </source>
</evidence>
<keyword evidence="4" id="KW-0238">DNA-binding</keyword>
<dbReference type="InterPro" id="IPR025662">
    <property type="entry name" value="Sigma_54_int_dom_ATP-bd_1"/>
</dbReference>
<proteinExistence type="predicted"/>
<dbReference type="CDD" id="cd00009">
    <property type="entry name" value="AAA"/>
    <property type="match status" value="1"/>
</dbReference>
<dbReference type="Pfam" id="PF00072">
    <property type="entry name" value="Response_reg"/>
    <property type="match status" value="1"/>
</dbReference>
<dbReference type="InterPro" id="IPR011006">
    <property type="entry name" value="CheY-like_superfamily"/>
</dbReference>
<dbReference type="InterPro" id="IPR027417">
    <property type="entry name" value="P-loop_NTPase"/>
</dbReference>
<protein>
    <submittedName>
        <fullName evidence="9">Sigma-54 dependent transcriptional regulator</fullName>
    </submittedName>
</protein>
<keyword evidence="10" id="KW-1185">Reference proteome</keyword>
<accession>A0ABU5EYN4</accession>
<dbReference type="InterPro" id="IPR058031">
    <property type="entry name" value="AAA_lid_NorR"/>
</dbReference>
<keyword evidence="1" id="KW-0547">Nucleotide-binding</keyword>
<evidence type="ECO:0000259" key="7">
    <source>
        <dbReference type="PROSITE" id="PS50045"/>
    </source>
</evidence>
<evidence type="ECO:0000256" key="1">
    <source>
        <dbReference type="ARBA" id="ARBA00022741"/>
    </source>
</evidence>
<evidence type="ECO:0000256" key="5">
    <source>
        <dbReference type="ARBA" id="ARBA00023163"/>
    </source>
</evidence>
<feature type="modified residue" description="4-aspartylphosphate" evidence="6">
    <location>
        <position position="58"/>
    </location>
</feature>
<dbReference type="InterPro" id="IPR003593">
    <property type="entry name" value="AAA+_ATPase"/>
</dbReference>
<dbReference type="SMART" id="SM00382">
    <property type="entry name" value="AAA"/>
    <property type="match status" value="1"/>
</dbReference>
<name>A0ABU5EYN4_9BACT</name>
<dbReference type="Gene3D" id="3.40.50.2300">
    <property type="match status" value="1"/>
</dbReference>
<dbReference type="SUPFAM" id="SSF46689">
    <property type="entry name" value="Homeodomain-like"/>
    <property type="match status" value="1"/>
</dbReference>
<dbReference type="InterPro" id="IPR025943">
    <property type="entry name" value="Sigma_54_int_dom_ATP-bd_2"/>
</dbReference>
<dbReference type="PROSITE" id="PS50045">
    <property type="entry name" value="SIGMA54_INTERACT_4"/>
    <property type="match status" value="1"/>
</dbReference>
<dbReference type="Gene3D" id="3.40.50.300">
    <property type="entry name" value="P-loop containing nucleotide triphosphate hydrolases"/>
    <property type="match status" value="1"/>
</dbReference>
<dbReference type="PANTHER" id="PTHR32071">
    <property type="entry name" value="TRANSCRIPTIONAL REGULATORY PROTEIN"/>
    <property type="match status" value="1"/>
</dbReference>
<organism evidence="9 10">
    <name type="scientific">Gemmata algarum</name>
    <dbReference type="NCBI Taxonomy" id="2975278"/>
    <lineage>
        <taxon>Bacteria</taxon>
        <taxon>Pseudomonadati</taxon>
        <taxon>Planctomycetota</taxon>
        <taxon>Planctomycetia</taxon>
        <taxon>Gemmatales</taxon>
        <taxon>Gemmataceae</taxon>
        <taxon>Gemmata</taxon>
    </lineage>
</organism>
<keyword evidence="5" id="KW-0804">Transcription</keyword>
<dbReference type="SUPFAM" id="SSF52540">
    <property type="entry name" value="P-loop containing nucleoside triphosphate hydrolases"/>
    <property type="match status" value="1"/>
</dbReference>
<dbReference type="PROSITE" id="PS00676">
    <property type="entry name" value="SIGMA54_INTERACT_2"/>
    <property type="match status" value="1"/>
</dbReference>
<evidence type="ECO:0000256" key="6">
    <source>
        <dbReference type="PROSITE-ProRule" id="PRU00169"/>
    </source>
</evidence>
<dbReference type="SMART" id="SM00448">
    <property type="entry name" value="REC"/>
    <property type="match status" value="1"/>
</dbReference>
<keyword evidence="6" id="KW-0597">Phosphoprotein</keyword>